<dbReference type="PANTHER" id="PTHR43358:SF4">
    <property type="entry name" value="ALPHA_BETA HYDROLASE FOLD-1 DOMAIN-CONTAINING PROTEIN"/>
    <property type="match status" value="1"/>
</dbReference>
<accession>F0WU85</accession>
<dbReference type="InterPro" id="IPR022742">
    <property type="entry name" value="Hydrolase_4"/>
</dbReference>
<evidence type="ECO:0000259" key="1">
    <source>
        <dbReference type="Pfam" id="PF12146"/>
    </source>
</evidence>
<evidence type="ECO:0000313" key="2">
    <source>
        <dbReference type="EMBL" id="CCA24963.1"/>
    </source>
</evidence>
<dbReference type="GO" id="GO:0008233">
    <property type="term" value="F:peptidase activity"/>
    <property type="evidence" value="ECO:0007669"/>
    <property type="project" value="UniProtKB-KW"/>
</dbReference>
<keyword evidence="2" id="KW-0378">Hydrolase</keyword>
<dbReference type="PANTHER" id="PTHR43358">
    <property type="entry name" value="ALPHA/BETA-HYDROLASE"/>
    <property type="match status" value="1"/>
</dbReference>
<dbReference type="AlphaFoldDB" id="F0WU85"/>
<dbReference type="GO" id="GO:0006508">
    <property type="term" value="P:proteolysis"/>
    <property type="evidence" value="ECO:0007669"/>
    <property type="project" value="UniProtKB-KW"/>
</dbReference>
<dbReference type="SUPFAM" id="SSF53474">
    <property type="entry name" value="alpha/beta-Hydrolases"/>
    <property type="match status" value="1"/>
</dbReference>
<sequence>MEERDATEKRGVWEMIKSGYDELLNSVIRPMRAEYCVSDLGDPQLYIPTLRAKRVDFQLKNDANYTLECSWWRPLSLSQDNRCPSPCIVFLHGNSSCRLGALEIVSYALPAGFSVFALDFAGSGMSQGKYVSLGYHEQRDIATVVEYIRSEQEDCKIVLWGRSMGAVASLLYAEKDPAISVLVLDSPFSSLRQLALELVQEGKLGVPKILVKFVMQMLRQDIKRRAKFDIYKLKPIDLIHRCSIPSFFLTGLQDELVGPHHSKALFRLHNGPKELFTFRGGHNSPRPFLGYFEALQFVRVMVGLLPLEMNASLPVQSPTRTKVFYNPLPPGTYIESVDQMSVRDLKAAIQRAGYEDVPCIEKKDMVDLVTQLYSRYLQYESIELSSF</sequence>
<keyword evidence="2" id="KW-0645">Protease</keyword>
<dbReference type="Gene3D" id="3.40.50.1820">
    <property type="entry name" value="alpha/beta hydrolase"/>
    <property type="match status" value="1"/>
</dbReference>
<dbReference type="HOGENOM" id="CLU_029891_3_0_1"/>
<name>F0WU85_9STRA</name>
<proteinExistence type="predicted"/>
<dbReference type="EMBL" id="FR824312">
    <property type="protein sequence ID" value="CCA24963.1"/>
    <property type="molecule type" value="Genomic_DNA"/>
</dbReference>
<protein>
    <submittedName>
        <fullName evidence="2">Serine protease family S09X putative</fullName>
    </submittedName>
</protein>
<reference evidence="2" key="2">
    <citation type="submission" date="2011-02" db="EMBL/GenBank/DDBJ databases">
        <authorList>
            <person name="MacLean D."/>
        </authorList>
    </citation>
    <scope>NUCLEOTIDE SEQUENCE</scope>
</reference>
<dbReference type="InterPro" id="IPR052920">
    <property type="entry name" value="DNA-binding_regulatory"/>
</dbReference>
<gene>
    <name evidence="2" type="primary">AlNc14C267G9906</name>
    <name evidence="2" type="ORF">ALNC14_111070</name>
</gene>
<dbReference type="InterPro" id="IPR029058">
    <property type="entry name" value="AB_hydrolase_fold"/>
</dbReference>
<feature type="domain" description="Serine aminopeptidase S33" evidence="1">
    <location>
        <begin position="85"/>
        <end position="199"/>
    </location>
</feature>
<dbReference type="Pfam" id="PF12146">
    <property type="entry name" value="Hydrolase_4"/>
    <property type="match status" value="1"/>
</dbReference>
<organism evidence="2">
    <name type="scientific">Albugo laibachii Nc14</name>
    <dbReference type="NCBI Taxonomy" id="890382"/>
    <lineage>
        <taxon>Eukaryota</taxon>
        <taxon>Sar</taxon>
        <taxon>Stramenopiles</taxon>
        <taxon>Oomycota</taxon>
        <taxon>Peronosporomycetes</taxon>
        <taxon>Albuginales</taxon>
        <taxon>Albuginaceae</taxon>
        <taxon>Albugo</taxon>
    </lineage>
</organism>
<reference evidence="2" key="1">
    <citation type="journal article" date="2011" name="PLoS Biol.">
        <title>Gene gain and loss during evolution of obligate parasitism in the white rust pathogen of Arabidopsis thaliana.</title>
        <authorList>
            <person name="Kemen E."/>
            <person name="Gardiner A."/>
            <person name="Schultz-Larsen T."/>
            <person name="Kemen A.C."/>
            <person name="Balmuth A.L."/>
            <person name="Robert-Seilaniantz A."/>
            <person name="Bailey K."/>
            <person name="Holub E."/>
            <person name="Studholme D.J."/>
            <person name="Maclean D."/>
            <person name="Jones J.D."/>
        </authorList>
    </citation>
    <scope>NUCLEOTIDE SEQUENCE</scope>
</reference>